<dbReference type="InterPro" id="IPR002549">
    <property type="entry name" value="AI-2E-like"/>
</dbReference>
<evidence type="ECO:0000256" key="2">
    <source>
        <dbReference type="ARBA" id="ARBA00009773"/>
    </source>
</evidence>
<reference evidence="7" key="1">
    <citation type="journal article" date="2010" name="Int. J. Syst. Evol. Microbiol.">
        <title>Porticoccus litoralis gen. nov., sp. nov., a gammaproteobacterium isolated from the Yellow Sea.</title>
        <authorList>
            <person name="Oh H.M."/>
            <person name="Kim H."/>
            <person name="Kim K.M."/>
            <person name="Min G.S."/>
            <person name="Cho J.C."/>
        </authorList>
    </citation>
    <scope>NUCLEOTIDE SEQUENCE</scope>
    <source>
        <strain evidence="7">DSM 25064</strain>
    </source>
</reference>
<evidence type="ECO:0000256" key="3">
    <source>
        <dbReference type="ARBA" id="ARBA00022692"/>
    </source>
</evidence>
<keyword evidence="3 6" id="KW-0812">Transmembrane</keyword>
<dbReference type="Proteomes" id="UP001178354">
    <property type="component" value="Unassembled WGS sequence"/>
</dbReference>
<evidence type="ECO:0000256" key="1">
    <source>
        <dbReference type="ARBA" id="ARBA00004141"/>
    </source>
</evidence>
<feature type="transmembrane region" description="Helical" evidence="6">
    <location>
        <begin position="62"/>
        <end position="85"/>
    </location>
</feature>
<keyword evidence="8" id="KW-1185">Reference proteome</keyword>
<dbReference type="Pfam" id="PF01594">
    <property type="entry name" value="AI-2E_transport"/>
    <property type="match status" value="1"/>
</dbReference>
<keyword evidence="4 6" id="KW-1133">Transmembrane helix</keyword>
<keyword evidence="5 6" id="KW-0472">Membrane</keyword>
<gene>
    <name evidence="7" type="ORF">Q8A57_08995</name>
</gene>
<feature type="transmembrane region" description="Helical" evidence="6">
    <location>
        <begin position="195"/>
        <end position="216"/>
    </location>
</feature>
<evidence type="ECO:0000313" key="7">
    <source>
        <dbReference type="EMBL" id="MDP1521103.1"/>
    </source>
</evidence>
<protein>
    <submittedName>
        <fullName evidence="7">AI-2E family transporter</fullName>
    </submittedName>
</protein>
<reference evidence="7" key="2">
    <citation type="submission" date="2023-08" db="EMBL/GenBank/DDBJ databases">
        <authorList>
            <person name="Luo J."/>
        </authorList>
    </citation>
    <scope>NUCLEOTIDE SEQUENCE</scope>
    <source>
        <strain evidence="7">DSM 25064</strain>
    </source>
</reference>
<evidence type="ECO:0000256" key="4">
    <source>
        <dbReference type="ARBA" id="ARBA00022989"/>
    </source>
</evidence>
<feature type="transmembrane region" description="Helical" evidence="6">
    <location>
        <begin position="142"/>
        <end position="161"/>
    </location>
</feature>
<evidence type="ECO:0000313" key="8">
    <source>
        <dbReference type="Proteomes" id="UP001178354"/>
    </source>
</evidence>
<feature type="transmembrane region" description="Helical" evidence="6">
    <location>
        <begin position="257"/>
        <end position="277"/>
    </location>
</feature>
<feature type="transmembrane region" description="Helical" evidence="6">
    <location>
        <begin position="31"/>
        <end position="50"/>
    </location>
</feature>
<dbReference type="EMBL" id="JAUUUU010000004">
    <property type="protein sequence ID" value="MDP1521103.1"/>
    <property type="molecule type" value="Genomic_DNA"/>
</dbReference>
<dbReference type="AlphaFoldDB" id="A0AAW8B406"/>
<feature type="transmembrane region" description="Helical" evidence="6">
    <location>
        <begin position="289"/>
        <end position="311"/>
    </location>
</feature>
<dbReference type="GO" id="GO:0055085">
    <property type="term" value="P:transmembrane transport"/>
    <property type="evidence" value="ECO:0007669"/>
    <property type="project" value="TreeGrafter"/>
</dbReference>
<comment type="similarity">
    <text evidence="2">Belongs to the autoinducer-2 exporter (AI-2E) (TC 2.A.86) family.</text>
</comment>
<dbReference type="PANTHER" id="PTHR21716:SF64">
    <property type="entry name" value="AI-2 TRANSPORT PROTEIN TQSA"/>
    <property type="match status" value="1"/>
</dbReference>
<evidence type="ECO:0000256" key="6">
    <source>
        <dbReference type="SAM" id="Phobius"/>
    </source>
</evidence>
<comment type="caution">
    <text evidence="7">The sequence shown here is derived from an EMBL/GenBank/DDBJ whole genome shotgun (WGS) entry which is preliminary data.</text>
</comment>
<evidence type="ECO:0000256" key="5">
    <source>
        <dbReference type="ARBA" id="ARBA00023136"/>
    </source>
</evidence>
<comment type="subcellular location">
    <subcellularLocation>
        <location evidence="1">Membrane</location>
        <topology evidence="1">Multi-pass membrane protein</topology>
    </subcellularLocation>
</comment>
<dbReference type="RefSeq" id="WP_305170766.1">
    <property type="nucleotide sequence ID" value="NZ_JAUUUU010000004.1"/>
</dbReference>
<proteinExistence type="inferred from homology"/>
<name>A0AAW8B406_9GAMM</name>
<feature type="transmembrane region" description="Helical" evidence="6">
    <location>
        <begin position="7"/>
        <end position="25"/>
    </location>
</feature>
<feature type="transmembrane region" description="Helical" evidence="6">
    <location>
        <begin position="222"/>
        <end position="250"/>
    </location>
</feature>
<organism evidence="7 8">
    <name type="scientific">Porticoccus litoralis</name>
    <dbReference type="NCBI Taxonomy" id="434086"/>
    <lineage>
        <taxon>Bacteria</taxon>
        <taxon>Pseudomonadati</taxon>
        <taxon>Pseudomonadota</taxon>
        <taxon>Gammaproteobacteria</taxon>
        <taxon>Cellvibrionales</taxon>
        <taxon>Porticoccaceae</taxon>
        <taxon>Porticoccus</taxon>
    </lineage>
</organism>
<sequence>MTRESSPMVRGIIIAAAFVVVVAGLKAAETLLVPFLLSVFIALIFSPLLAKLKQLRVPGGLAICLIIGLVVLVGWLIGILVGASINDFRQNLPQYQERLQTMSVGVLNWMNERGITLDMEQMRQSFDPGKVMQLAGNTLSSFGNVMTNAFMILLTVVFILAEEMGFSEKLQSARKDNGSTGEALQRFTQSVNSYLGIKSLLSLLTGVLVMIWLWFLDVDYPVMWGLLAFLLNFVPTIGSIIAAVPAVLLALIQLGPLVAGLTAAGYLVVNVVVGNGLEPKLMGKGLNLSPLVVFLSLVFWGWVLGPVGMLLSIPLTIMVKIALENHEETYWLGIMLGAGVRPQPTVVDDEDSSESPQPQDS</sequence>
<accession>A0AAW8B406</accession>
<dbReference type="GO" id="GO:0016020">
    <property type="term" value="C:membrane"/>
    <property type="evidence" value="ECO:0007669"/>
    <property type="project" value="UniProtKB-SubCell"/>
</dbReference>
<dbReference type="PANTHER" id="PTHR21716">
    <property type="entry name" value="TRANSMEMBRANE PROTEIN"/>
    <property type="match status" value="1"/>
</dbReference>